<dbReference type="AlphaFoldDB" id="A0A1H3LCZ9"/>
<organism evidence="2 3">
    <name type="scientific">Geodermatophilus africanus</name>
    <dbReference type="NCBI Taxonomy" id="1137993"/>
    <lineage>
        <taxon>Bacteria</taxon>
        <taxon>Bacillati</taxon>
        <taxon>Actinomycetota</taxon>
        <taxon>Actinomycetes</taxon>
        <taxon>Geodermatophilales</taxon>
        <taxon>Geodermatophilaceae</taxon>
        <taxon>Geodermatophilus</taxon>
    </lineage>
</organism>
<sequence>MTSGHETISGCSAGPEMHPGRDPRHQPGQRTTGPENQRCPETPVKGCSGHPSGVRVATRYMAQGVYPGGTGRPFIEGPGQAPEASVDQMSKRGLGGLGVVDCPRGAQAAACTEAKPVHPRPPAETKTGHERDHRRRRPGCPRGVRVGSPGPGGGHRGPASQGHACRAWGGRELQGADRQDPRLMERRRPSPAVTRPSSPRTRTALLRACGRAVGAHGGRQISVRASAPLTPSPVAGIRLGHRYRGGDGSLSTLLQAAHGGGPTSRPVPPWRLTSAPHTRDSEENQCPRGDTALPAHASTGVDGSTADMGPLPAPDESRPPPTRVTLGR</sequence>
<dbReference type="EMBL" id="FNOT01000009">
    <property type="protein sequence ID" value="SDY61824.1"/>
    <property type="molecule type" value="Genomic_DNA"/>
</dbReference>
<proteinExistence type="predicted"/>
<gene>
    <name evidence="2" type="ORF">SAMN05660209_03277</name>
</gene>
<evidence type="ECO:0000313" key="3">
    <source>
        <dbReference type="Proteomes" id="UP000198921"/>
    </source>
</evidence>
<evidence type="ECO:0000256" key="1">
    <source>
        <dbReference type="SAM" id="MobiDB-lite"/>
    </source>
</evidence>
<dbReference type="STRING" id="1137993.SAMN05660209_03277"/>
<feature type="region of interest" description="Disordered" evidence="1">
    <location>
        <begin position="109"/>
        <end position="204"/>
    </location>
</feature>
<feature type="compositionally biased region" description="Basic and acidic residues" evidence="1">
    <location>
        <begin position="174"/>
        <end position="188"/>
    </location>
</feature>
<protein>
    <submittedName>
        <fullName evidence="2">Uncharacterized protein</fullName>
    </submittedName>
</protein>
<evidence type="ECO:0000313" key="2">
    <source>
        <dbReference type="EMBL" id="SDY61824.1"/>
    </source>
</evidence>
<feature type="region of interest" description="Disordered" evidence="1">
    <location>
        <begin position="1"/>
        <end position="52"/>
    </location>
</feature>
<accession>A0A1H3LCZ9</accession>
<dbReference type="Proteomes" id="UP000198921">
    <property type="component" value="Unassembled WGS sequence"/>
</dbReference>
<feature type="compositionally biased region" description="Polar residues" evidence="1">
    <location>
        <begin position="1"/>
        <end position="10"/>
    </location>
</feature>
<reference evidence="3" key="1">
    <citation type="submission" date="2016-10" db="EMBL/GenBank/DDBJ databases">
        <authorList>
            <person name="Varghese N."/>
            <person name="Submissions S."/>
        </authorList>
    </citation>
    <scope>NUCLEOTIDE SEQUENCE [LARGE SCALE GENOMIC DNA]</scope>
    <source>
        <strain evidence="3">DSM 45422</strain>
    </source>
</reference>
<name>A0A1H3LCZ9_9ACTN</name>
<keyword evidence="3" id="KW-1185">Reference proteome</keyword>
<feature type="region of interest" description="Disordered" evidence="1">
    <location>
        <begin position="248"/>
        <end position="328"/>
    </location>
</feature>
<feature type="compositionally biased region" description="Basic and acidic residues" evidence="1">
    <location>
        <begin position="121"/>
        <end position="131"/>
    </location>
</feature>